<keyword evidence="5 10" id="KW-0548">Nucleotidyltransferase</keyword>
<protein>
    <recommendedName>
        <fullName evidence="10">Probable nicotinate-nucleotide adenylyltransferase</fullName>
        <ecNumber evidence="10">2.7.7.18</ecNumber>
    </recommendedName>
    <alternativeName>
        <fullName evidence="10">Deamido-NAD(+) diphosphorylase</fullName>
    </alternativeName>
    <alternativeName>
        <fullName evidence="10">Deamido-NAD(+) pyrophosphorylase</fullName>
    </alternativeName>
    <alternativeName>
        <fullName evidence="10">Nicotinate mononucleotide adenylyltransferase</fullName>
        <shortName evidence="10">NaMN adenylyltransferase</shortName>
    </alternativeName>
</protein>
<dbReference type="NCBIfam" id="NF000840">
    <property type="entry name" value="PRK00071.1-3"/>
    <property type="match status" value="1"/>
</dbReference>
<keyword evidence="13" id="KW-1185">Reference proteome</keyword>
<evidence type="ECO:0000313" key="12">
    <source>
        <dbReference type="EMBL" id="OUN88919.1"/>
    </source>
</evidence>
<keyword evidence="4 10" id="KW-0808">Transferase</keyword>
<comment type="similarity">
    <text evidence="10">Belongs to the NadD family.</text>
</comment>
<evidence type="ECO:0000256" key="10">
    <source>
        <dbReference type="HAMAP-Rule" id="MF_00244"/>
    </source>
</evidence>
<dbReference type="GO" id="GO:0004515">
    <property type="term" value="F:nicotinate-nucleotide adenylyltransferase activity"/>
    <property type="evidence" value="ECO:0007669"/>
    <property type="project" value="UniProtKB-UniRule"/>
</dbReference>
<accession>A0A1Y3Y0L4</accession>
<organism evidence="12 13">
    <name type="scientific">[Collinsella] massiliensis</name>
    <dbReference type="NCBI Taxonomy" id="1232426"/>
    <lineage>
        <taxon>Bacteria</taxon>
        <taxon>Bacillati</taxon>
        <taxon>Actinomycetota</taxon>
        <taxon>Coriobacteriia</taxon>
        <taxon>Coriobacteriales</taxon>
        <taxon>Coriobacteriaceae</taxon>
        <taxon>Enorma</taxon>
    </lineage>
</organism>
<dbReference type="AlphaFoldDB" id="A0A1Y3Y0L4"/>
<comment type="caution">
    <text evidence="12">The sequence shown here is derived from an EMBL/GenBank/DDBJ whole genome shotgun (WGS) entry which is preliminary data.</text>
</comment>
<dbReference type="CDD" id="cd02165">
    <property type="entry name" value="NMNAT"/>
    <property type="match status" value="1"/>
</dbReference>
<comment type="catalytic activity">
    <reaction evidence="9 10">
        <text>nicotinate beta-D-ribonucleotide + ATP + H(+) = deamido-NAD(+) + diphosphate</text>
        <dbReference type="Rhea" id="RHEA:22860"/>
        <dbReference type="ChEBI" id="CHEBI:15378"/>
        <dbReference type="ChEBI" id="CHEBI:30616"/>
        <dbReference type="ChEBI" id="CHEBI:33019"/>
        <dbReference type="ChEBI" id="CHEBI:57502"/>
        <dbReference type="ChEBI" id="CHEBI:58437"/>
        <dbReference type="EC" id="2.7.7.18"/>
    </reaction>
</comment>
<evidence type="ECO:0000256" key="6">
    <source>
        <dbReference type="ARBA" id="ARBA00022741"/>
    </source>
</evidence>
<dbReference type="UniPathway" id="UPA00253">
    <property type="reaction ID" value="UER00332"/>
</dbReference>
<dbReference type="PANTHER" id="PTHR39321:SF3">
    <property type="entry name" value="PHOSPHOPANTETHEINE ADENYLYLTRANSFERASE"/>
    <property type="match status" value="1"/>
</dbReference>
<dbReference type="NCBIfam" id="TIGR00482">
    <property type="entry name" value="nicotinate (nicotinamide) nucleotide adenylyltransferase"/>
    <property type="match status" value="1"/>
</dbReference>
<reference evidence="13" key="1">
    <citation type="submission" date="2017-04" db="EMBL/GenBank/DDBJ databases">
        <title>Function of individual gut microbiota members based on whole genome sequencing of pure cultures obtained from chicken caecum.</title>
        <authorList>
            <person name="Medvecky M."/>
            <person name="Cejkova D."/>
            <person name="Polansky O."/>
            <person name="Karasova D."/>
            <person name="Kubasova T."/>
            <person name="Cizek A."/>
            <person name="Rychlik I."/>
        </authorList>
    </citation>
    <scope>NUCLEOTIDE SEQUENCE [LARGE SCALE GENOMIC DNA]</scope>
    <source>
        <strain evidence="13">An5</strain>
    </source>
</reference>
<feature type="domain" description="Cytidyltransferase-like" evidence="11">
    <location>
        <begin position="24"/>
        <end position="191"/>
    </location>
</feature>
<evidence type="ECO:0000256" key="5">
    <source>
        <dbReference type="ARBA" id="ARBA00022695"/>
    </source>
</evidence>
<evidence type="ECO:0000256" key="9">
    <source>
        <dbReference type="ARBA" id="ARBA00048721"/>
    </source>
</evidence>
<comment type="function">
    <text evidence="1 10">Catalyzes the reversible adenylation of nicotinate mononucleotide (NaMN) to nicotinic acid adenine dinucleotide (NaAD).</text>
</comment>
<dbReference type="EC" id="2.7.7.18" evidence="10"/>
<dbReference type="GO" id="GO:0009435">
    <property type="term" value="P:NAD+ biosynthetic process"/>
    <property type="evidence" value="ECO:0007669"/>
    <property type="project" value="UniProtKB-UniRule"/>
</dbReference>
<keyword evidence="3 10" id="KW-0662">Pyridine nucleotide biosynthesis</keyword>
<dbReference type="RefSeq" id="WP_094335275.1">
    <property type="nucleotide sequence ID" value="NZ_NFIE01000007.1"/>
</dbReference>
<dbReference type="Gene3D" id="3.40.50.620">
    <property type="entry name" value="HUPs"/>
    <property type="match status" value="1"/>
</dbReference>
<name>A0A1Y3Y0L4_9ACTN</name>
<evidence type="ECO:0000259" key="11">
    <source>
        <dbReference type="Pfam" id="PF01467"/>
    </source>
</evidence>
<keyword evidence="8 10" id="KW-0520">NAD</keyword>
<evidence type="ECO:0000256" key="4">
    <source>
        <dbReference type="ARBA" id="ARBA00022679"/>
    </source>
</evidence>
<dbReference type="SUPFAM" id="SSF52374">
    <property type="entry name" value="Nucleotidylyl transferase"/>
    <property type="match status" value="1"/>
</dbReference>
<keyword evidence="7 10" id="KW-0067">ATP-binding</keyword>
<dbReference type="OrthoDB" id="5295945at2"/>
<dbReference type="Pfam" id="PF01467">
    <property type="entry name" value="CTP_transf_like"/>
    <property type="match status" value="1"/>
</dbReference>
<dbReference type="NCBIfam" id="TIGR00125">
    <property type="entry name" value="cyt_tran_rel"/>
    <property type="match status" value="1"/>
</dbReference>
<evidence type="ECO:0000256" key="1">
    <source>
        <dbReference type="ARBA" id="ARBA00002324"/>
    </source>
</evidence>
<evidence type="ECO:0000256" key="2">
    <source>
        <dbReference type="ARBA" id="ARBA00005019"/>
    </source>
</evidence>
<dbReference type="GO" id="GO:0005524">
    <property type="term" value="F:ATP binding"/>
    <property type="evidence" value="ECO:0007669"/>
    <property type="project" value="UniProtKB-KW"/>
</dbReference>
<dbReference type="PANTHER" id="PTHR39321">
    <property type="entry name" value="NICOTINATE-NUCLEOTIDE ADENYLYLTRANSFERASE-RELATED"/>
    <property type="match status" value="1"/>
</dbReference>
<comment type="pathway">
    <text evidence="2 10">Cofactor biosynthesis; NAD(+) biosynthesis; deamido-NAD(+) from nicotinate D-ribonucleotide: step 1/1.</text>
</comment>
<evidence type="ECO:0000256" key="7">
    <source>
        <dbReference type="ARBA" id="ARBA00022840"/>
    </source>
</evidence>
<dbReference type="EMBL" id="NFIE01000007">
    <property type="protein sequence ID" value="OUN88919.1"/>
    <property type="molecule type" value="Genomic_DNA"/>
</dbReference>
<dbReference type="InterPro" id="IPR005248">
    <property type="entry name" value="NadD/NMNAT"/>
</dbReference>
<evidence type="ECO:0000313" key="13">
    <source>
        <dbReference type="Proteomes" id="UP000195781"/>
    </source>
</evidence>
<dbReference type="InterPro" id="IPR014729">
    <property type="entry name" value="Rossmann-like_a/b/a_fold"/>
</dbReference>
<keyword evidence="6 10" id="KW-0547">Nucleotide-binding</keyword>
<dbReference type="HAMAP" id="MF_00244">
    <property type="entry name" value="NaMN_adenylyltr"/>
    <property type="match status" value="1"/>
</dbReference>
<proteinExistence type="inferred from homology"/>
<evidence type="ECO:0000256" key="3">
    <source>
        <dbReference type="ARBA" id="ARBA00022642"/>
    </source>
</evidence>
<evidence type="ECO:0000256" key="8">
    <source>
        <dbReference type="ARBA" id="ARBA00023027"/>
    </source>
</evidence>
<dbReference type="InterPro" id="IPR004821">
    <property type="entry name" value="Cyt_trans-like"/>
</dbReference>
<dbReference type="Proteomes" id="UP000195781">
    <property type="component" value="Unassembled WGS sequence"/>
</dbReference>
<sequence>MDGTRAVALPEVGKDPARTYRLGIMGGTFDPIHYGHLVTAEQAREALDLDLVLFMPAGAPAFKLHQRVSAPEDRYAMTVLATAANEAFFTSRLEIDRPGVTYTADTLRYLRAHYPNTVKLYFITGADAILDIVSWRDAGDIAELATLIAATRPGYDITQAHERIEASGFPFDVRYIEIPALAISSTNIRQRVALGRSIRYLTSESVVGYIRKNRLYQDVDVIERSA</sequence>
<gene>
    <name evidence="10" type="primary">nadD</name>
    <name evidence="12" type="ORF">B5G02_03930</name>
</gene>